<reference evidence="3 4" key="1">
    <citation type="submission" date="2019-07" db="EMBL/GenBank/DDBJ databases">
        <title>Qingshengfaniella alkalisoli gen. nov., sp. nov., isolated from saline soil.</title>
        <authorList>
            <person name="Xu L."/>
            <person name="Huang X.-X."/>
            <person name="Sun J.-Q."/>
        </authorList>
    </citation>
    <scope>NUCLEOTIDE SEQUENCE [LARGE SCALE GENOMIC DNA]</scope>
    <source>
        <strain evidence="3 4">DSM 27279</strain>
    </source>
</reference>
<protein>
    <submittedName>
        <fullName evidence="3">Tripartite tricarboxylate transporter substrate binding protein</fullName>
    </submittedName>
</protein>
<dbReference type="OrthoDB" id="8443386at2"/>
<keyword evidence="2" id="KW-0732">Signal</keyword>
<dbReference type="RefSeq" id="WP_143947649.1">
    <property type="nucleotide sequence ID" value="NZ_BAABMB010000002.1"/>
</dbReference>
<dbReference type="PANTHER" id="PTHR42928:SF5">
    <property type="entry name" value="BLR1237 PROTEIN"/>
    <property type="match status" value="1"/>
</dbReference>
<dbReference type="EMBL" id="VLTJ01000013">
    <property type="protein sequence ID" value="TSH96788.1"/>
    <property type="molecule type" value="Genomic_DNA"/>
</dbReference>
<proteinExistence type="inferred from homology"/>
<evidence type="ECO:0000313" key="4">
    <source>
        <dbReference type="Proteomes" id="UP000318405"/>
    </source>
</evidence>
<dbReference type="Proteomes" id="UP000318405">
    <property type="component" value="Unassembled WGS sequence"/>
</dbReference>
<dbReference type="CDD" id="cd07012">
    <property type="entry name" value="PBP2_Bug_TTT"/>
    <property type="match status" value="1"/>
</dbReference>
<dbReference type="AlphaFoldDB" id="A0A556AV10"/>
<dbReference type="PIRSF" id="PIRSF017082">
    <property type="entry name" value="YflP"/>
    <property type="match status" value="1"/>
</dbReference>
<evidence type="ECO:0000256" key="1">
    <source>
        <dbReference type="ARBA" id="ARBA00006987"/>
    </source>
</evidence>
<feature type="chain" id="PRO_5021851084" evidence="2">
    <location>
        <begin position="21"/>
        <end position="325"/>
    </location>
</feature>
<keyword evidence="4" id="KW-1185">Reference proteome</keyword>
<feature type="signal peptide" evidence="2">
    <location>
        <begin position="1"/>
        <end position="20"/>
    </location>
</feature>
<dbReference type="Pfam" id="PF03401">
    <property type="entry name" value="TctC"/>
    <property type="match status" value="1"/>
</dbReference>
<evidence type="ECO:0000256" key="2">
    <source>
        <dbReference type="SAM" id="SignalP"/>
    </source>
</evidence>
<gene>
    <name evidence="3" type="ORF">FOZ76_08130</name>
</gene>
<name>A0A556AV10_9BURK</name>
<dbReference type="Gene3D" id="3.40.190.10">
    <property type="entry name" value="Periplasmic binding protein-like II"/>
    <property type="match status" value="1"/>
</dbReference>
<comment type="caution">
    <text evidence="3">The sequence shown here is derived from an EMBL/GenBank/DDBJ whole genome shotgun (WGS) entry which is preliminary data.</text>
</comment>
<sequence length="325" mass="34606">MKLRRLLACALAVLSASATAAAAAAYPGAGRPISVIVPFGAGTGTDVITRVILAGMSKHLGADFIVLNKAGASGQIGTEFVARAEPDGYTLLVGTNSTHSGNPYLYKTLRYDPVKDFEPVGRMTINPLAFLVRADSPFQAASDLIEYARKNPGGLTYGFGNTGGQVSAGLFVHMANIETTAVPYKTTPQLFTDLVSGQVDFGFVDFAASRPMIDGGKLRSLATTSEDRLAFAPAMPAVNETLGLEDFRLYAWLGMMAPVGTPAEIVERLNQALNAALNTPEIRKQLEEQTSSVVQPTTVGEFQAFLKEQNDLWKRSIETAGITPQ</sequence>
<dbReference type="SUPFAM" id="SSF53850">
    <property type="entry name" value="Periplasmic binding protein-like II"/>
    <property type="match status" value="1"/>
</dbReference>
<accession>A0A556AV10</accession>
<comment type="similarity">
    <text evidence="1">Belongs to the UPF0065 (bug) family.</text>
</comment>
<dbReference type="PANTHER" id="PTHR42928">
    <property type="entry name" value="TRICARBOXYLATE-BINDING PROTEIN"/>
    <property type="match status" value="1"/>
</dbReference>
<dbReference type="InterPro" id="IPR005064">
    <property type="entry name" value="BUG"/>
</dbReference>
<organism evidence="3 4">
    <name type="scientific">Verticiella sediminum</name>
    <dbReference type="NCBI Taxonomy" id="1247510"/>
    <lineage>
        <taxon>Bacteria</taxon>
        <taxon>Pseudomonadati</taxon>
        <taxon>Pseudomonadota</taxon>
        <taxon>Betaproteobacteria</taxon>
        <taxon>Burkholderiales</taxon>
        <taxon>Alcaligenaceae</taxon>
        <taxon>Verticiella</taxon>
    </lineage>
</organism>
<dbReference type="Gene3D" id="3.40.190.150">
    <property type="entry name" value="Bordetella uptake gene, domain 1"/>
    <property type="match status" value="1"/>
</dbReference>
<dbReference type="InterPro" id="IPR042100">
    <property type="entry name" value="Bug_dom1"/>
</dbReference>
<evidence type="ECO:0000313" key="3">
    <source>
        <dbReference type="EMBL" id="TSH96788.1"/>
    </source>
</evidence>